<dbReference type="InterPro" id="IPR024467">
    <property type="entry name" value="Xre/MbcA/ParS-like_toxin-bd"/>
</dbReference>
<keyword evidence="3" id="KW-1185">Reference proteome</keyword>
<proteinExistence type="predicted"/>
<sequence>MKEQAQNSSNVLNEPAVMYGHTNYYSLADHDISKNYIKAILDISKLTLTELMAIIPISIDTYKRKTEFNPPVTEKVLEIEEVYRTGLSAFGEGFHTWMSTENVALGGVIPKKLLSNSFGVRKLLDEIGRMEHGVLA</sequence>
<evidence type="ECO:0000313" key="3">
    <source>
        <dbReference type="Proteomes" id="UP000075583"/>
    </source>
</evidence>
<reference evidence="2" key="1">
    <citation type="submission" date="2016-01" db="EMBL/GenBank/DDBJ databases">
        <title>Genome sequencing of Roseivirga ehrenbergii KMM 6017.</title>
        <authorList>
            <person name="Selvaratnam C."/>
            <person name="Thevarajoo S."/>
            <person name="Goh K.M."/>
            <person name="Ee R."/>
            <person name="Chan K.-G."/>
            <person name="Chong C.S."/>
        </authorList>
    </citation>
    <scope>NUCLEOTIDE SEQUENCE [LARGE SCALE GENOMIC DNA]</scope>
    <source>
        <strain evidence="2">KMM 6017</strain>
    </source>
</reference>
<organism evidence="2 3">
    <name type="scientific">Roseivirga ehrenbergii (strain DSM 102268 / JCM 13514 / KCTC 12282 / NCIMB 14502 / KMM 6017)</name>
    <dbReference type="NCBI Taxonomy" id="279360"/>
    <lineage>
        <taxon>Bacteria</taxon>
        <taxon>Pseudomonadati</taxon>
        <taxon>Bacteroidota</taxon>
        <taxon>Cytophagia</taxon>
        <taxon>Cytophagales</taxon>
        <taxon>Roseivirgaceae</taxon>
        <taxon>Roseivirga</taxon>
    </lineage>
</organism>
<evidence type="ECO:0000259" key="1">
    <source>
        <dbReference type="Pfam" id="PF09722"/>
    </source>
</evidence>
<accession>A0A150WZ45</accession>
<dbReference type="OrthoDB" id="5770459at2"/>
<name>A0A150WZ45_ROSEK</name>
<evidence type="ECO:0000313" key="2">
    <source>
        <dbReference type="EMBL" id="KYG71743.1"/>
    </source>
</evidence>
<protein>
    <recommendedName>
        <fullName evidence="1">Antitoxin Xre/MbcA/ParS-like toxin-binding domain-containing protein</fullName>
    </recommendedName>
</protein>
<comment type="caution">
    <text evidence="2">The sequence shown here is derived from an EMBL/GenBank/DDBJ whole genome shotgun (WGS) entry which is preliminary data.</text>
</comment>
<dbReference type="RefSeq" id="WP_062593764.1">
    <property type="nucleotide sequence ID" value="NZ_LQZQ01000050.1"/>
</dbReference>
<dbReference type="AlphaFoldDB" id="A0A150WZ45"/>
<feature type="domain" description="Antitoxin Xre/MbcA/ParS-like toxin-binding" evidence="1">
    <location>
        <begin position="92"/>
        <end position="133"/>
    </location>
</feature>
<dbReference type="Pfam" id="PF09722">
    <property type="entry name" value="Xre_MbcA_ParS_C"/>
    <property type="match status" value="1"/>
</dbReference>
<dbReference type="EMBL" id="LQZQ01000050">
    <property type="protein sequence ID" value="KYG71743.1"/>
    <property type="molecule type" value="Genomic_DNA"/>
</dbReference>
<gene>
    <name evidence="2" type="ORF">MB14_10530</name>
</gene>
<dbReference type="STRING" id="279360.MB14_10530"/>
<dbReference type="Proteomes" id="UP000075583">
    <property type="component" value="Unassembled WGS sequence"/>
</dbReference>